<proteinExistence type="inferred from homology"/>
<dbReference type="GO" id="GO:0016491">
    <property type="term" value="F:oxidoreductase activity"/>
    <property type="evidence" value="ECO:0007669"/>
    <property type="project" value="InterPro"/>
</dbReference>
<accession>A0A2C5X718</accession>
<dbReference type="PANTHER" id="PTHR40260">
    <property type="entry name" value="BLR8190 PROTEIN"/>
    <property type="match status" value="1"/>
</dbReference>
<dbReference type="STRING" id="1399860.A0A2C5X718"/>
<dbReference type="InterPro" id="IPR009799">
    <property type="entry name" value="EthD_dom"/>
</dbReference>
<dbReference type="NCBIfam" id="TIGR02118">
    <property type="entry name" value="EthD family reductase"/>
    <property type="match status" value="1"/>
</dbReference>
<evidence type="ECO:0000313" key="3">
    <source>
        <dbReference type="Proteomes" id="UP000226192"/>
    </source>
</evidence>
<organism evidence="2 3">
    <name type="scientific">Ophiocordyceps australis</name>
    <dbReference type="NCBI Taxonomy" id="1399860"/>
    <lineage>
        <taxon>Eukaryota</taxon>
        <taxon>Fungi</taxon>
        <taxon>Dikarya</taxon>
        <taxon>Ascomycota</taxon>
        <taxon>Pezizomycotina</taxon>
        <taxon>Sordariomycetes</taxon>
        <taxon>Hypocreomycetidae</taxon>
        <taxon>Hypocreales</taxon>
        <taxon>Ophiocordycipitaceae</taxon>
        <taxon>Ophiocordyceps</taxon>
    </lineage>
</organism>
<evidence type="ECO:0000256" key="1">
    <source>
        <dbReference type="ARBA" id="ARBA00005986"/>
    </source>
</evidence>
<comment type="caution">
    <text evidence="2">The sequence shown here is derived from an EMBL/GenBank/DDBJ whole genome shotgun (WGS) entry which is preliminary data.</text>
</comment>
<sequence length="103" mass="11646">MSAIAIFAYPRTQDVEFDHDYYSTSHMPMVARTWAKYGMQSWECVRMADDAPNIVECIVYWESLEGFSKAIQEESEDILADVKNYTNVAPVITKGVIKGKGSV</sequence>
<gene>
    <name evidence="2" type="ORF">CDD81_4180</name>
</gene>
<dbReference type="OrthoDB" id="4892971at2759"/>
<comment type="similarity">
    <text evidence="1">Belongs to the tpcK family.</text>
</comment>
<name>A0A2C5X718_9HYPO</name>
<evidence type="ECO:0000313" key="2">
    <source>
        <dbReference type="EMBL" id="PHH58889.1"/>
    </source>
</evidence>
<dbReference type="Proteomes" id="UP000226192">
    <property type="component" value="Unassembled WGS sequence"/>
</dbReference>
<dbReference type="InterPro" id="IPR011008">
    <property type="entry name" value="Dimeric_a/b-barrel"/>
</dbReference>
<keyword evidence="3" id="KW-1185">Reference proteome</keyword>
<dbReference type="Gene3D" id="3.30.70.100">
    <property type="match status" value="1"/>
</dbReference>
<protein>
    <recommendedName>
        <fullName evidence="4">EthD domain-containing protein</fullName>
    </recommendedName>
</protein>
<dbReference type="AlphaFoldDB" id="A0A2C5X718"/>
<dbReference type="EMBL" id="NJET01000277">
    <property type="protein sequence ID" value="PHH58889.1"/>
    <property type="molecule type" value="Genomic_DNA"/>
</dbReference>
<evidence type="ECO:0008006" key="4">
    <source>
        <dbReference type="Google" id="ProtNLM"/>
    </source>
</evidence>
<reference evidence="2 3" key="1">
    <citation type="submission" date="2017-06" db="EMBL/GenBank/DDBJ databases">
        <title>Ant-infecting Ophiocordyceps genomes reveal a high diversity of potential behavioral manipulation genes and a possible major role for enterotoxins.</title>
        <authorList>
            <person name="De Bekker C."/>
            <person name="Evans H.C."/>
            <person name="Brachmann A."/>
            <person name="Hughes D.P."/>
        </authorList>
    </citation>
    <scope>NUCLEOTIDE SEQUENCE [LARGE SCALE GENOMIC DNA]</scope>
    <source>
        <strain evidence="2 3">Map64</strain>
    </source>
</reference>
<dbReference type="PANTHER" id="PTHR40260:SF2">
    <property type="entry name" value="BLR8190 PROTEIN"/>
    <property type="match status" value="1"/>
</dbReference>
<dbReference type="SUPFAM" id="SSF54909">
    <property type="entry name" value="Dimeric alpha+beta barrel"/>
    <property type="match status" value="1"/>
</dbReference>